<evidence type="ECO:0000313" key="4">
    <source>
        <dbReference type="Proteomes" id="UP000281738"/>
    </source>
</evidence>
<sequence length="256" mass="25539">MVCRRPGPAYGDDGAVLDPLTVAACQPPVAVRDVCANVATHAEAVRRAGARLVAFPELSLTGYDLEADPVDVDDPALLPLVEACAGVGTVALVGAPVRTAAGVEHVATLRVDADGVGVAYLKTHLGGAEARRFAPGPGAAVTVVDGHRVALGICRDTGVAAHVRDVAAVGPDLYVAGLVHQPDELDEQRARAVRIARATGAPVVFASCAGPGGPSYPATAGHSGVHAADGTVLDEVDAEPGAIARATLAGLGRGAG</sequence>
<dbReference type="PROSITE" id="PS50263">
    <property type="entry name" value="CN_HYDROLASE"/>
    <property type="match status" value="1"/>
</dbReference>
<keyword evidence="1 3" id="KW-0378">Hydrolase</keyword>
<organism evidence="3 4">
    <name type="scientific">Nocardioides aurantiacus</name>
    <dbReference type="NCBI Taxonomy" id="86796"/>
    <lineage>
        <taxon>Bacteria</taxon>
        <taxon>Bacillati</taxon>
        <taxon>Actinomycetota</taxon>
        <taxon>Actinomycetes</taxon>
        <taxon>Propionibacteriales</taxon>
        <taxon>Nocardioidaceae</taxon>
        <taxon>Nocardioides</taxon>
    </lineage>
</organism>
<evidence type="ECO:0000256" key="1">
    <source>
        <dbReference type="ARBA" id="ARBA00022801"/>
    </source>
</evidence>
<evidence type="ECO:0000313" key="3">
    <source>
        <dbReference type="EMBL" id="ROR90730.1"/>
    </source>
</evidence>
<dbReference type="PANTHER" id="PTHR43674">
    <property type="entry name" value="NITRILASE C965.09-RELATED"/>
    <property type="match status" value="1"/>
</dbReference>
<dbReference type="CDD" id="cd07197">
    <property type="entry name" value="nitrilase"/>
    <property type="match status" value="1"/>
</dbReference>
<dbReference type="InterPro" id="IPR003010">
    <property type="entry name" value="C-N_Hydrolase"/>
</dbReference>
<dbReference type="Gene3D" id="3.60.110.10">
    <property type="entry name" value="Carbon-nitrogen hydrolase"/>
    <property type="match status" value="1"/>
</dbReference>
<gene>
    <name evidence="3" type="ORF">EDD33_1578</name>
</gene>
<dbReference type="GO" id="GO:0050126">
    <property type="term" value="F:N-carbamoylputrescine amidase activity"/>
    <property type="evidence" value="ECO:0007669"/>
    <property type="project" value="TreeGrafter"/>
</dbReference>
<dbReference type="GO" id="GO:0033388">
    <property type="term" value="P:putrescine biosynthetic process from arginine"/>
    <property type="evidence" value="ECO:0007669"/>
    <property type="project" value="TreeGrafter"/>
</dbReference>
<protein>
    <submittedName>
        <fullName evidence="3">Putative amidohydrolase</fullName>
    </submittedName>
</protein>
<proteinExistence type="predicted"/>
<dbReference type="Pfam" id="PF00795">
    <property type="entry name" value="CN_hydrolase"/>
    <property type="match status" value="1"/>
</dbReference>
<evidence type="ECO:0000259" key="2">
    <source>
        <dbReference type="PROSITE" id="PS50263"/>
    </source>
</evidence>
<dbReference type="EMBL" id="RKHO01000001">
    <property type="protein sequence ID" value="ROR90730.1"/>
    <property type="molecule type" value="Genomic_DNA"/>
</dbReference>
<dbReference type="Proteomes" id="UP000281738">
    <property type="component" value="Unassembled WGS sequence"/>
</dbReference>
<dbReference type="InterPro" id="IPR036526">
    <property type="entry name" value="C-N_Hydrolase_sf"/>
</dbReference>
<keyword evidence="4" id="KW-1185">Reference proteome</keyword>
<accession>A0A3N2CT74</accession>
<feature type="domain" description="CN hydrolase" evidence="2">
    <location>
        <begin position="20"/>
        <end position="250"/>
    </location>
</feature>
<dbReference type="AlphaFoldDB" id="A0A3N2CT74"/>
<name>A0A3N2CT74_9ACTN</name>
<dbReference type="InterPro" id="IPR050345">
    <property type="entry name" value="Aliph_Amidase/BUP"/>
</dbReference>
<dbReference type="PANTHER" id="PTHR43674:SF2">
    <property type="entry name" value="BETA-UREIDOPROPIONASE"/>
    <property type="match status" value="1"/>
</dbReference>
<comment type="caution">
    <text evidence="3">The sequence shown here is derived from an EMBL/GenBank/DDBJ whole genome shotgun (WGS) entry which is preliminary data.</text>
</comment>
<reference evidence="3 4" key="1">
    <citation type="submission" date="2018-11" db="EMBL/GenBank/DDBJ databases">
        <title>Sequencing the genomes of 1000 actinobacteria strains.</title>
        <authorList>
            <person name="Klenk H.-P."/>
        </authorList>
    </citation>
    <scope>NUCLEOTIDE SEQUENCE [LARGE SCALE GENOMIC DNA]</scope>
    <source>
        <strain evidence="3 4">DSM 12652</strain>
    </source>
</reference>
<dbReference type="SUPFAM" id="SSF56317">
    <property type="entry name" value="Carbon-nitrogen hydrolase"/>
    <property type="match status" value="1"/>
</dbReference>